<name>A0ABD5SZS2_9EURY</name>
<organism evidence="1 2">
    <name type="scientific">Natrinema soli</name>
    <dbReference type="NCBI Taxonomy" id="1930624"/>
    <lineage>
        <taxon>Archaea</taxon>
        <taxon>Methanobacteriati</taxon>
        <taxon>Methanobacteriota</taxon>
        <taxon>Stenosarchaea group</taxon>
        <taxon>Halobacteria</taxon>
        <taxon>Halobacteriales</taxon>
        <taxon>Natrialbaceae</taxon>
        <taxon>Natrinema</taxon>
    </lineage>
</organism>
<comment type="caution">
    <text evidence="1">The sequence shown here is derived from an EMBL/GenBank/DDBJ whole genome shotgun (WGS) entry which is preliminary data.</text>
</comment>
<evidence type="ECO:0000313" key="1">
    <source>
        <dbReference type="EMBL" id="MFC6768693.1"/>
    </source>
</evidence>
<keyword evidence="2" id="KW-1185">Reference proteome</keyword>
<dbReference type="EMBL" id="JBHSWV010000609">
    <property type="protein sequence ID" value="MFC6768693.1"/>
    <property type="molecule type" value="Genomic_DNA"/>
</dbReference>
<sequence>MPLSQGPKVRRRTLDNLAADVAVLAHYHPALLAEVRAILCDEADPE</sequence>
<reference evidence="1 2" key="1">
    <citation type="journal article" date="2019" name="Int. J. Syst. Evol. Microbiol.">
        <title>The Global Catalogue of Microorganisms (GCM) 10K type strain sequencing project: providing services to taxonomists for standard genome sequencing and annotation.</title>
        <authorList>
            <consortium name="The Broad Institute Genomics Platform"/>
            <consortium name="The Broad Institute Genome Sequencing Center for Infectious Disease"/>
            <person name="Wu L."/>
            <person name="Ma J."/>
        </authorList>
    </citation>
    <scope>NUCLEOTIDE SEQUENCE [LARGE SCALE GENOMIC DNA]</scope>
    <source>
        <strain evidence="1 2">LMG 29247</strain>
    </source>
</reference>
<proteinExistence type="predicted"/>
<dbReference type="RefSeq" id="WP_273741435.1">
    <property type="nucleotide sequence ID" value="NZ_JAQIVI010000609.1"/>
</dbReference>
<protein>
    <submittedName>
        <fullName evidence="1">Uncharacterized protein</fullName>
    </submittedName>
</protein>
<dbReference type="Proteomes" id="UP001596383">
    <property type="component" value="Unassembled WGS sequence"/>
</dbReference>
<evidence type="ECO:0000313" key="2">
    <source>
        <dbReference type="Proteomes" id="UP001596383"/>
    </source>
</evidence>
<accession>A0ABD5SZS2</accession>
<dbReference type="AlphaFoldDB" id="A0ABD5SZS2"/>
<gene>
    <name evidence="1" type="ORF">ACFQE6_27885</name>
</gene>